<keyword evidence="1" id="KW-1185">Reference proteome</keyword>
<sequence length="185" mass="21151">MKFNFTLLSNLLSATKKRSSLCSRQPKEVISDVSIATAASISSTSIRTAVEPNINEWCSNCVEIFPLPLIIDKTLSGTMYIQNTRSCYWMAVRVIVYSVCMKVFPQKFLVPPARKAAVDISIVWIPTCPRQYNLIVQWFPVGSDCPPCNSELIWKKPYRKISKKRWSQRIVCVYFEPDYLPSKKG</sequence>
<accession>A0A915AKF7</accession>
<evidence type="ECO:0000313" key="1">
    <source>
        <dbReference type="Proteomes" id="UP000887569"/>
    </source>
</evidence>
<reference evidence="2" key="1">
    <citation type="submission" date="2022-11" db="UniProtKB">
        <authorList>
            <consortium name="WormBaseParasite"/>
        </authorList>
    </citation>
    <scope>IDENTIFICATION</scope>
</reference>
<protein>
    <submittedName>
        <fullName evidence="2">Transposase</fullName>
    </submittedName>
</protein>
<evidence type="ECO:0000313" key="2">
    <source>
        <dbReference type="WBParaSite" id="PgR009X_g253_t02"/>
    </source>
</evidence>
<dbReference type="WBParaSite" id="PgR009X_g253_t02">
    <property type="protein sequence ID" value="PgR009X_g253_t02"/>
    <property type="gene ID" value="PgR009X_g253"/>
</dbReference>
<proteinExistence type="predicted"/>
<name>A0A915AKF7_PARUN</name>
<dbReference type="Proteomes" id="UP000887569">
    <property type="component" value="Unplaced"/>
</dbReference>
<organism evidence="1 2">
    <name type="scientific">Parascaris univalens</name>
    <name type="common">Nematode worm</name>
    <dbReference type="NCBI Taxonomy" id="6257"/>
    <lineage>
        <taxon>Eukaryota</taxon>
        <taxon>Metazoa</taxon>
        <taxon>Ecdysozoa</taxon>
        <taxon>Nematoda</taxon>
        <taxon>Chromadorea</taxon>
        <taxon>Rhabditida</taxon>
        <taxon>Spirurina</taxon>
        <taxon>Ascaridomorpha</taxon>
        <taxon>Ascaridoidea</taxon>
        <taxon>Ascarididae</taxon>
        <taxon>Parascaris</taxon>
    </lineage>
</organism>
<dbReference type="AlphaFoldDB" id="A0A915AKF7"/>